<keyword evidence="1" id="KW-0863">Zinc-finger</keyword>
<dbReference type="AlphaFoldDB" id="A0AA86NH12"/>
<sequence>MNILNEFISDIDKIKSDSTKQNKIWKQYNEKFFQWISSNRELLQRPRISQQTYSKHIRNLKDNLMTIWQETEEYCNALNHLFNLKTNQNPQLTCYTIRLLNQFQQLSFWQYVCQTREPRRSVNELKQHYQNVYLRVQYTGCLNEEDKQIIKDYCNQHQTQLPLVSCNQLLNSNFKDRDILPFKVYVQSTRNTKFMPKQSYLTQQVQQLQIKSRQRFIEQSEYYTKVYREGLTQMYNEDHSLKTPKELCQIINQWTAKEKMKFWKHLEKCVDPSKTYIHQQEHYQKQYERHLYSECLTQEDKQYIKDFYQKNINLLLCEQRQQLMDGYFKNRDVFHYDVYQQLSICKKNQQLRSNSNQIDIVSIQQCDHPEKQQTFRVKQQIEITDRNTSIYKTALKLLTNIESEHMSPKLICETINSLSEEQSKQFWLLVQENTFPERNIYDLRKYYKGSYLRALYDEITLEDKQYIKEFCKNLKDTATYKDVTNILLKSYFKGRNIFHLDVYYQIRNSFQQKDNDESRQINIRKKLTKTKQNQVQEIEKQTPIDRKTQMYKEILNIIQLEDCFEKSPKEICQMIQQLDKITSRRFWEIAVSHTQTNIKQQQSYFQVYYCSVLFSDKLTSSDKSYIHSYIKDKLNITTTELTQLLLNTYLKDRDVFYYDVYKYVSQRKNTFQVIHTNYQAKQLQQIQQSYTEIFKQGLHFVLKQDCTDFTPQQLCNTICQLQQTQRLTFWYYLSQNVIPKTDLKTLRSYFSFYAHRNFSDSLSQDDIKQIANDYEQYLSTKLNKIEITQQIVKSLFQNRCIYFRSVYLQLDKQHGINSNYKIRIFKFGKCQTCKKTNVQNYCKQCQVFFCKRCKGQHVKDTLHFEFGVQ</sequence>
<evidence type="ECO:0000313" key="3">
    <source>
        <dbReference type="EMBL" id="CAI9919535.1"/>
    </source>
</evidence>
<dbReference type="EMBL" id="CATOUU010000180">
    <property type="protein sequence ID" value="CAI9919535.1"/>
    <property type="molecule type" value="Genomic_DNA"/>
</dbReference>
<dbReference type="InterPro" id="IPR000315">
    <property type="entry name" value="Znf_B-box"/>
</dbReference>
<feature type="domain" description="B box-type" evidence="2">
    <location>
        <begin position="830"/>
        <end position="857"/>
    </location>
</feature>
<protein>
    <submittedName>
        <fullName evidence="3">B-box-type zinc finger</fullName>
    </submittedName>
    <submittedName>
        <fullName evidence="4">B-box-type_zinc finger</fullName>
    </submittedName>
</protein>
<accession>A0AA86NH12</accession>
<name>A0AA86NH12_9EUKA</name>
<dbReference type="EMBL" id="CAXDID020000814">
    <property type="protein sequence ID" value="CAL6114682.1"/>
    <property type="molecule type" value="Genomic_DNA"/>
</dbReference>
<keyword evidence="1" id="KW-0862">Zinc</keyword>
<gene>
    <name evidence="3" type="ORF">HINF_LOCUS7180</name>
    <name evidence="4" type="ORF">HINF_LOCUS78185</name>
</gene>
<reference evidence="3" key="1">
    <citation type="submission" date="2023-06" db="EMBL/GenBank/DDBJ databases">
        <authorList>
            <person name="Kurt Z."/>
        </authorList>
    </citation>
    <scope>NUCLEOTIDE SEQUENCE</scope>
</reference>
<comment type="caution">
    <text evidence="3">The sequence shown here is derived from an EMBL/GenBank/DDBJ whole genome shotgun (WGS) entry which is preliminary data.</text>
</comment>
<dbReference type="GO" id="GO:0008270">
    <property type="term" value="F:zinc ion binding"/>
    <property type="evidence" value="ECO:0007669"/>
    <property type="project" value="UniProtKB-KW"/>
</dbReference>
<dbReference type="Proteomes" id="UP001642409">
    <property type="component" value="Unassembled WGS sequence"/>
</dbReference>
<dbReference type="PROSITE" id="PS50119">
    <property type="entry name" value="ZF_BBOX"/>
    <property type="match status" value="1"/>
</dbReference>
<keyword evidence="5" id="KW-1185">Reference proteome</keyword>
<evidence type="ECO:0000259" key="2">
    <source>
        <dbReference type="PROSITE" id="PS50119"/>
    </source>
</evidence>
<evidence type="ECO:0000313" key="4">
    <source>
        <dbReference type="EMBL" id="CAL6114682.1"/>
    </source>
</evidence>
<reference evidence="4 5" key="2">
    <citation type="submission" date="2024-07" db="EMBL/GenBank/DDBJ databases">
        <authorList>
            <person name="Akdeniz Z."/>
        </authorList>
    </citation>
    <scope>NUCLEOTIDE SEQUENCE [LARGE SCALE GENOMIC DNA]</scope>
</reference>
<organism evidence="3">
    <name type="scientific">Hexamita inflata</name>
    <dbReference type="NCBI Taxonomy" id="28002"/>
    <lineage>
        <taxon>Eukaryota</taxon>
        <taxon>Metamonada</taxon>
        <taxon>Diplomonadida</taxon>
        <taxon>Hexamitidae</taxon>
        <taxon>Hexamitinae</taxon>
        <taxon>Hexamita</taxon>
    </lineage>
</organism>
<keyword evidence="1" id="KW-0479">Metal-binding</keyword>
<dbReference type="CDD" id="cd19757">
    <property type="entry name" value="Bbox1"/>
    <property type="match status" value="1"/>
</dbReference>
<proteinExistence type="predicted"/>
<evidence type="ECO:0000313" key="5">
    <source>
        <dbReference type="Proteomes" id="UP001642409"/>
    </source>
</evidence>
<evidence type="ECO:0000256" key="1">
    <source>
        <dbReference type="PROSITE-ProRule" id="PRU00024"/>
    </source>
</evidence>